<reference evidence="1 2" key="1">
    <citation type="submission" date="2020-04" db="EMBL/GenBank/DDBJ databases">
        <title>Novel species.</title>
        <authorList>
            <person name="Teo W.F.A."/>
            <person name="Lipun K."/>
            <person name="Srisuk N."/>
            <person name="Duangmal K."/>
        </authorList>
    </citation>
    <scope>NUCLEOTIDE SEQUENCE [LARGE SCALE GENOMIC DNA]</scope>
    <source>
        <strain evidence="1 2">K13G38</strain>
    </source>
</reference>
<dbReference type="Gene3D" id="3.30.530.20">
    <property type="match status" value="1"/>
</dbReference>
<accession>A0ABX1J6D1</accession>
<sequence>MKRSIHIEAPVEKVFDLVKNPSYMPEGVTMHFEVTDVKKTDEGVGTSYSWVSKTPVLRMEGFDVYTEFVPNQRITDRSSSSMAGDITISFEPEGSGTKVTMESNSRSLWRFPPLRQLADFVKGMTAGRYLPAVKAEIETPKPAGSPKATDDAG</sequence>
<keyword evidence="2" id="KW-1185">Reference proteome</keyword>
<dbReference type="RefSeq" id="WP_168515292.1">
    <property type="nucleotide sequence ID" value="NZ_JAAXLS010000007.1"/>
</dbReference>
<evidence type="ECO:0000313" key="2">
    <source>
        <dbReference type="Proteomes" id="UP000715441"/>
    </source>
</evidence>
<name>A0ABX1J6D1_9PSEU</name>
<evidence type="ECO:0008006" key="3">
    <source>
        <dbReference type="Google" id="ProtNLM"/>
    </source>
</evidence>
<proteinExistence type="predicted"/>
<organism evidence="1 2">
    <name type="scientific">Amycolatopsis acididurans</name>
    <dbReference type="NCBI Taxonomy" id="2724524"/>
    <lineage>
        <taxon>Bacteria</taxon>
        <taxon>Bacillati</taxon>
        <taxon>Actinomycetota</taxon>
        <taxon>Actinomycetes</taxon>
        <taxon>Pseudonocardiales</taxon>
        <taxon>Pseudonocardiaceae</taxon>
        <taxon>Amycolatopsis</taxon>
    </lineage>
</organism>
<dbReference type="InterPro" id="IPR019587">
    <property type="entry name" value="Polyketide_cyclase/dehydratase"/>
</dbReference>
<dbReference type="EMBL" id="JAAXLS010000007">
    <property type="protein sequence ID" value="NKQ53905.1"/>
    <property type="molecule type" value="Genomic_DNA"/>
</dbReference>
<dbReference type="SUPFAM" id="SSF55961">
    <property type="entry name" value="Bet v1-like"/>
    <property type="match status" value="1"/>
</dbReference>
<dbReference type="Proteomes" id="UP000715441">
    <property type="component" value="Unassembled WGS sequence"/>
</dbReference>
<comment type="caution">
    <text evidence="1">The sequence shown here is derived from an EMBL/GenBank/DDBJ whole genome shotgun (WGS) entry which is preliminary data.</text>
</comment>
<gene>
    <name evidence="1" type="ORF">HFP15_13545</name>
</gene>
<evidence type="ECO:0000313" key="1">
    <source>
        <dbReference type="EMBL" id="NKQ53905.1"/>
    </source>
</evidence>
<protein>
    <recommendedName>
        <fullName evidence="3">Polyketide cyclase / dehydrase and lipid transport</fullName>
    </recommendedName>
</protein>
<dbReference type="InterPro" id="IPR023393">
    <property type="entry name" value="START-like_dom_sf"/>
</dbReference>
<dbReference type="Pfam" id="PF10604">
    <property type="entry name" value="Polyketide_cyc2"/>
    <property type="match status" value="1"/>
</dbReference>